<reference evidence="1 2" key="1">
    <citation type="submission" date="2024-07" db="EMBL/GenBank/DDBJ databases">
        <title>Section-level genome sequencing and comparative genomics of Aspergillus sections Usti and Cavernicolus.</title>
        <authorList>
            <consortium name="Lawrence Berkeley National Laboratory"/>
            <person name="Nybo J.L."/>
            <person name="Vesth T.C."/>
            <person name="Theobald S."/>
            <person name="Frisvad J.C."/>
            <person name="Larsen T.O."/>
            <person name="Kjaerboelling I."/>
            <person name="Rothschild-Mancinelli K."/>
            <person name="Lyhne E.K."/>
            <person name="Kogle M.E."/>
            <person name="Barry K."/>
            <person name="Clum A."/>
            <person name="Na H."/>
            <person name="Ledsgaard L."/>
            <person name="Lin J."/>
            <person name="Lipzen A."/>
            <person name="Kuo A."/>
            <person name="Riley R."/>
            <person name="Mondo S."/>
            <person name="LaButti K."/>
            <person name="Haridas S."/>
            <person name="Pangalinan J."/>
            <person name="Salamov A.A."/>
            <person name="Simmons B.A."/>
            <person name="Magnuson J.K."/>
            <person name="Chen J."/>
            <person name="Drula E."/>
            <person name="Henrissat B."/>
            <person name="Wiebenga A."/>
            <person name="Lubbers R.J."/>
            <person name="Gomes A.C."/>
            <person name="Macurrencykelacurrency M.R."/>
            <person name="Stajich J."/>
            <person name="Grigoriev I.V."/>
            <person name="Mortensen U.H."/>
            <person name="De vries R.P."/>
            <person name="Baker S.E."/>
            <person name="Andersen M.R."/>
        </authorList>
    </citation>
    <scope>NUCLEOTIDE SEQUENCE [LARGE SCALE GENOMIC DNA]</scope>
    <source>
        <strain evidence="1 2">CBS 756.74</strain>
    </source>
</reference>
<comment type="caution">
    <text evidence="1">The sequence shown here is derived from an EMBL/GenBank/DDBJ whole genome shotgun (WGS) entry which is preliminary data.</text>
</comment>
<keyword evidence="2" id="KW-1185">Reference proteome</keyword>
<protein>
    <submittedName>
        <fullName evidence="1">Uncharacterized protein</fullName>
    </submittedName>
</protein>
<accession>A0ABR4KGU6</accession>
<evidence type="ECO:0000313" key="1">
    <source>
        <dbReference type="EMBL" id="KAL2850438.1"/>
    </source>
</evidence>
<evidence type="ECO:0000313" key="2">
    <source>
        <dbReference type="Proteomes" id="UP001610444"/>
    </source>
</evidence>
<organism evidence="1 2">
    <name type="scientific">Aspergillus pseudodeflectus</name>
    <dbReference type="NCBI Taxonomy" id="176178"/>
    <lineage>
        <taxon>Eukaryota</taxon>
        <taxon>Fungi</taxon>
        <taxon>Dikarya</taxon>
        <taxon>Ascomycota</taxon>
        <taxon>Pezizomycotina</taxon>
        <taxon>Eurotiomycetes</taxon>
        <taxon>Eurotiomycetidae</taxon>
        <taxon>Eurotiales</taxon>
        <taxon>Aspergillaceae</taxon>
        <taxon>Aspergillus</taxon>
        <taxon>Aspergillus subgen. Nidulantes</taxon>
    </lineage>
</organism>
<dbReference type="EMBL" id="JBFXLR010000020">
    <property type="protein sequence ID" value="KAL2850438.1"/>
    <property type="molecule type" value="Genomic_DNA"/>
</dbReference>
<dbReference type="Proteomes" id="UP001610444">
    <property type="component" value="Unassembled WGS sequence"/>
</dbReference>
<dbReference type="RefSeq" id="XP_070899307.1">
    <property type="nucleotide sequence ID" value="XM_071049995.1"/>
</dbReference>
<proteinExistence type="predicted"/>
<gene>
    <name evidence="1" type="ORF">BJX68DRAFT_91029</name>
</gene>
<name>A0ABR4KGU6_9EURO</name>
<dbReference type="GeneID" id="98165159"/>
<sequence>MPRRRVPTVISAESDRWKRRELLEFRVSQRDADDVISGRNGRPWRARKAPITTESGEATTINDHAEDIVRSSAAKLGALSRREGIMNTKKDVITRSHARRVINLAYRTLSLNPACKMGTGKYAPANLELCQPSAWPSVQSSQLMKSAVEELVELETLATMVASDTTLAKIGYPLHNSFCEDNLGGKDCSKTLSQLQTRRQAALGSWCGAWLANLGAPTRSPGRLCSPHPSNQSMPITPFSKALPVKCC</sequence>